<comment type="caution">
    <text evidence="1">The sequence shown here is derived from an EMBL/GenBank/DDBJ whole genome shotgun (WGS) entry which is preliminary data.</text>
</comment>
<reference evidence="1 2" key="1">
    <citation type="submission" date="2018-10" db="EMBL/GenBank/DDBJ databases">
        <title>A high-quality apple genome assembly.</title>
        <authorList>
            <person name="Hu J."/>
        </authorList>
    </citation>
    <scope>NUCLEOTIDE SEQUENCE [LARGE SCALE GENOMIC DNA]</scope>
    <source>
        <strain evidence="2">cv. HFTH1</strain>
        <tissue evidence="1">Young leaf</tissue>
    </source>
</reference>
<evidence type="ECO:0000313" key="2">
    <source>
        <dbReference type="Proteomes" id="UP000290289"/>
    </source>
</evidence>
<proteinExistence type="predicted"/>
<gene>
    <name evidence="1" type="ORF">DVH24_008982</name>
</gene>
<keyword evidence="2" id="KW-1185">Reference proteome</keyword>
<organism evidence="1 2">
    <name type="scientific">Malus domestica</name>
    <name type="common">Apple</name>
    <name type="synonym">Pyrus malus</name>
    <dbReference type="NCBI Taxonomy" id="3750"/>
    <lineage>
        <taxon>Eukaryota</taxon>
        <taxon>Viridiplantae</taxon>
        <taxon>Streptophyta</taxon>
        <taxon>Embryophyta</taxon>
        <taxon>Tracheophyta</taxon>
        <taxon>Spermatophyta</taxon>
        <taxon>Magnoliopsida</taxon>
        <taxon>eudicotyledons</taxon>
        <taxon>Gunneridae</taxon>
        <taxon>Pentapetalae</taxon>
        <taxon>rosids</taxon>
        <taxon>fabids</taxon>
        <taxon>Rosales</taxon>
        <taxon>Rosaceae</taxon>
        <taxon>Amygdaloideae</taxon>
        <taxon>Maleae</taxon>
        <taxon>Malus</taxon>
    </lineage>
</organism>
<name>A0A498JL68_MALDO</name>
<accession>A0A498JL68</accession>
<dbReference type="AlphaFoldDB" id="A0A498JL68"/>
<protein>
    <submittedName>
        <fullName evidence="1">Uncharacterized protein</fullName>
    </submittedName>
</protein>
<dbReference type="Proteomes" id="UP000290289">
    <property type="component" value="Chromosome 6"/>
</dbReference>
<dbReference type="EMBL" id="RDQH01000332">
    <property type="protein sequence ID" value="RXH96478.1"/>
    <property type="molecule type" value="Genomic_DNA"/>
</dbReference>
<evidence type="ECO:0000313" key="1">
    <source>
        <dbReference type="EMBL" id="RXH96478.1"/>
    </source>
</evidence>
<sequence length="87" mass="10437">MCEDEWIRFLEKFRELLYPAFGNRRSATSTSKNIVVSGGSSLRYRNVDSFRIKRIWDQLKCRNKDEILPSEYGKKTVAEKQRKYREI</sequence>